<protein>
    <recommendedName>
        <fullName evidence="3">beta-N-acetylhexosaminidase</fullName>
        <ecNumber evidence="3">3.2.1.52</ecNumber>
    </recommendedName>
</protein>
<dbReference type="EMBL" id="FNGA01000002">
    <property type="protein sequence ID" value="SDK87151.1"/>
    <property type="molecule type" value="Genomic_DNA"/>
</dbReference>
<dbReference type="PROSITE" id="PS51257">
    <property type="entry name" value="PROKAR_LIPOPROTEIN"/>
    <property type="match status" value="1"/>
</dbReference>
<dbReference type="InterPro" id="IPR001764">
    <property type="entry name" value="Glyco_hydro_3_N"/>
</dbReference>
<feature type="domain" description="Glycoside hydrolase family 3 N-terminal" evidence="6">
    <location>
        <begin position="33"/>
        <end position="364"/>
    </location>
</feature>
<dbReference type="GO" id="GO:0005975">
    <property type="term" value="P:carbohydrate metabolic process"/>
    <property type="evidence" value="ECO:0007669"/>
    <property type="project" value="InterPro"/>
</dbReference>
<keyword evidence="8" id="KW-1185">Reference proteome</keyword>
<proteinExistence type="inferred from homology"/>
<dbReference type="Pfam" id="PF00933">
    <property type="entry name" value="Glyco_hydro_3"/>
    <property type="match status" value="1"/>
</dbReference>
<evidence type="ECO:0000256" key="1">
    <source>
        <dbReference type="ARBA" id="ARBA00001231"/>
    </source>
</evidence>
<comment type="catalytic activity">
    <reaction evidence="1">
        <text>Hydrolysis of terminal non-reducing N-acetyl-D-hexosamine residues in N-acetyl-beta-D-hexosaminides.</text>
        <dbReference type="EC" id="3.2.1.52"/>
    </reaction>
</comment>
<dbReference type="GO" id="GO:0004563">
    <property type="term" value="F:beta-N-acetylhexosaminidase activity"/>
    <property type="evidence" value="ECO:0007669"/>
    <property type="project" value="UniProtKB-EC"/>
</dbReference>
<dbReference type="AlphaFoldDB" id="A0A1G9FFC0"/>
<evidence type="ECO:0000259" key="6">
    <source>
        <dbReference type="Pfam" id="PF00933"/>
    </source>
</evidence>
<dbReference type="RefSeq" id="WP_244512218.1">
    <property type="nucleotide sequence ID" value="NZ_FNGA01000002.1"/>
</dbReference>
<evidence type="ECO:0000256" key="4">
    <source>
        <dbReference type="ARBA" id="ARBA00022801"/>
    </source>
</evidence>
<dbReference type="PANTHER" id="PTHR30480">
    <property type="entry name" value="BETA-HEXOSAMINIDASE-RELATED"/>
    <property type="match status" value="1"/>
</dbReference>
<dbReference type="SUPFAM" id="SSF51445">
    <property type="entry name" value="(Trans)glycosidases"/>
    <property type="match status" value="1"/>
</dbReference>
<evidence type="ECO:0000256" key="2">
    <source>
        <dbReference type="ARBA" id="ARBA00005336"/>
    </source>
</evidence>
<organism evidence="7 8">
    <name type="scientific">Maridesulfovibrio ferrireducens</name>
    <dbReference type="NCBI Taxonomy" id="246191"/>
    <lineage>
        <taxon>Bacteria</taxon>
        <taxon>Pseudomonadati</taxon>
        <taxon>Thermodesulfobacteriota</taxon>
        <taxon>Desulfovibrionia</taxon>
        <taxon>Desulfovibrionales</taxon>
        <taxon>Desulfovibrionaceae</taxon>
        <taxon>Maridesulfovibrio</taxon>
    </lineage>
</organism>
<dbReference type="PANTHER" id="PTHR30480:SF13">
    <property type="entry name" value="BETA-HEXOSAMINIDASE"/>
    <property type="match status" value="1"/>
</dbReference>
<evidence type="ECO:0000256" key="3">
    <source>
        <dbReference type="ARBA" id="ARBA00012663"/>
    </source>
</evidence>
<dbReference type="STRING" id="246191.SAMN05660337_1520"/>
<evidence type="ECO:0000313" key="7">
    <source>
        <dbReference type="EMBL" id="SDK87151.1"/>
    </source>
</evidence>
<keyword evidence="5" id="KW-0326">Glycosidase</keyword>
<comment type="similarity">
    <text evidence="2">Belongs to the glycosyl hydrolase 3 family.</text>
</comment>
<evidence type="ECO:0000256" key="5">
    <source>
        <dbReference type="ARBA" id="ARBA00023295"/>
    </source>
</evidence>
<dbReference type="InterPro" id="IPR036962">
    <property type="entry name" value="Glyco_hydro_3_N_sf"/>
</dbReference>
<sequence>MNKIYSIVFLLLATSIIGCGSKNLSVDSSEMDIMVGQMVMVGFRGMDAAPDSFIVKDIRDAKIGGVILFSKDCALNSTERNISDYKQVEDLTASLQKQARIPLFVAADQEGGLICRFAVDRGFPSSLSAAELGNSGDLKAAFRAGKAAGKTLSSVGVNVDFAPVVDVNRNAVNPVIAALQRSFSDDPVIVADFAKAFIDGLHSEKVISCLKHFPGHGSSAGDSHKGFTDVTDSWSEDELIPYRKLINDHKVDMVMTAHIYNNKLDKKYPATLSRSVITGLLRNELGFKGVVVTDDMQMQAVSGEFGFKDSVFRAVDAGADILLFGNNLIYEPGLGIKAVGAIKELVREGRISERRIRQSYERIMLLKNQSTLRIN</sequence>
<name>A0A1G9FFC0_9BACT</name>
<dbReference type="InterPro" id="IPR017853">
    <property type="entry name" value="GH"/>
</dbReference>
<gene>
    <name evidence="7" type="ORF">SAMN05660337_1520</name>
</gene>
<keyword evidence="4" id="KW-0378">Hydrolase</keyword>
<dbReference type="GO" id="GO:0009254">
    <property type="term" value="P:peptidoglycan turnover"/>
    <property type="evidence" value="ECO:0007669"/>
    <property type="project" value="TreeGrafter"/>
</dbReference>
<evidence type="ECO:0000313" key="8">
    <source>
        <dbReference type="Proteomes" id="UP000199053"/>
    </source>
</evidence>
<dbReference type="InterPro" id="IPR050226">
    <property type="entry name" value="NagZ_Beta-hexosaminidase"/>
</dbReference>
<dbReference type="Proteomes" id="UP000199053">
    <property type="component" value="Unassembled WGS sequence"/>
</dbReference>
<reference evidence="8" key="1">
    <citation type="submission" date="2016-10" db="EMBL/GenBank/DDBJ databases">
        <authorList>
            <person name="Varghese N."/>
            <person name="Submissions S."/>
        </authorList>
    </citation>
    <scope>NUCLEOTIDE SEQUENCE [LARGE SCALE GENOMIC DNA]</scope>
    <source>
        <strain evidence="8">DSM 16995</strain>
    </source>
</reference>
<accession>A0A1G9FFC0</accession>
<dbReference type="EC" id="3.2.1.52" evidence="3"/>
<dbReference type="Gene3D" id="3.20.20.300">
    <property type="entry name" value="Glycoside hydrolase, family 3, N-terminal domain"/>
    <property type="match status" value="1"/>
</dbReference>